<reference evidence="9 10" key="1">
    <citation type="submission" date="2019-06" db="EMBL/GenBank/DDBJ databases">
        <title>A chromosome-scale genome assembly of the striped catfish, Pangasianodon hypophthalmus.</title>
        <authorList>
            <person name="Wen M."/>
            <person name="Zahm M."/>
            <person name="Roques C."/>
            <person name="Cabau C."/>
            <person name="Klopp C."/>
            <person name="Donnadieu C."/>
            <person name="Jouanno E."/>
            <person name="Avarre J.-C."/>
            <person name="Campet M."/>
            <person name="Ha T.T.T."/>
            <person name="Dugue R."/>
            <person name="Lampietro C."/>
            <person name="Louis A."/>
            <person name="Herpin A."/>
            <person name="Echchiki A."/>
            <person name="Berthelot C."/>
            <person name="Parey E."/>
            <person name="Roest-Crollius H."/>
            <person name="Braasch I."/>
            <person name="Postlethwait J."/>
            <person name="Bobe J."/>
            <person name="Montfort J."/>
            <person name="Bouchez O."/>
            <person name="Begum T."/>
            <person name="Schartl M."/>
            <person name="Guiguen Y."/>
        </authorList>
    </citation>
    <scope>NUCLEOTIDE SEQUENCE [LARGE SCALE GENOMIC DNA]</scope>
    <source>
        <strain evidence="9 10">Indonesia</strain>
        <tissue evidence="9">Blood</tissue>
    </source>
</reference>
<dbReference type="InterPro" id="IPR050143">
    <property type="entry name" value="TRIM/RBCC"/>
</dbReference>
<sequence>MSIHTMSIPVDFLSEEQFSCSICLEVFTNPVSTPCGHSFCLSCITSYWDSRGKACICPLCKESFRKRPELHINHTLKEITEQFKRMAETSGSHGLSTSPQAGSSQSPRIMERKITGSSRPGELPGGLLMEMKSRFQRTSSSGNLLEASLPSTPPPPYEAARRRFSASGFGPGSSTGPQCSKHQRSLDMFCRNDQTCVCSTCAEDDHHGHLVVPARREMAAKKSQLGIMEAEVQNLITAREKKIEEIQMSLANIQANAQQEVEITLSLFRALVSSLERSQAEVLEIVEMGRAAAELRSQGLIRDLQLEISELSKRSSTLSELSQSNDHFSFFKTYPSLSSGPPMKNWTEVTLTPDPTAGVVLKNVTHMVEKIQDELKKLPQSCLHSVIESPVKQQPRLWKIQDYALDITLDRDSAHPRLMISEDCKQVYCSDNYHTVTDTPERFDRMVCVLGCQGFSSGRHYWEVHVGEKTDWDLGVVNRSVNRKGKISVSPANGYWLLSLRDKHEYAFRANPLMPIYLNPKPQKVTSKILHICVGKDRNRAHTHTHTHASDHTPETRRVQTHSRDTWRTLVISDDVPLALNITTRLSQPCVDMATGRKSSTSRGGGVHFPDETEDDVLSESGEDMQQDKIITAVAEPDGAYLVKAGFLKIQHKYEIVFLIPQIPTLGKDTSLSPALRTTPKPRLRATHIVPRPEGGVKVVCEYSAQQEGVVQEELTLINRSRRDSSVKVRVHARVMDRHHGTPMLLEGVRCLGTEEITSKTNDRKKI</sequence>
<dbReference type="Pfam" id="PF25600">
    <property type="entry name" value="TRIM_CC"/>
    <property type="match status" value="1"/>
</dbReference>
<dbReference type="Proteomes" id="UP000327468">
    <property type="component" value="Chromosome 28"/>
</dbReference>
<evidence type="ECO:0000256" key="3">
    <source>
        <dbReference type="ARBA" id="ARBA00022833"/>
    </source>
</evidence>
<evidence type="ECO:0000256" key="2">
    <source>
        <dbReference type="ARBA" id="ARBA00022771"/>
    </source>
</evidence>
<dbReference type="InterPro" id="IPR000315">
    <property type="entry name" value="Znf_B-box"/>
</dbReference>
<dbReference type="InterPro" id="IPR043136">
    <property type="entry name" value="B30.2/SPRY_sf"/>
</dbReference>
<dbReference type="SUPFAM" id="SSF57850">
    <property type="entry name" value="RING/U-box"/>
    <property type="match status" value="1"/>
</dbReference>
<dbReference type="CDD" id="cd19769">
    <property type="entry name" value="Bbox2_TRIM16-like"/>
    <property type="match status" value="1"/>
</dbReference>
<evidence type="ECO:0000256" key="5">
    <source>
        <dbReference type="SAM" id="MobiDB-lite"/>
    </source>
</evidence>
<feature type="domain" description="B30.2/SPRY" evidence="8">
    <location>
        <begin position="387"/>
        <end position="587"/>
    </location>
</feature>
<dbReference type="SMART" id="SM00336">
    <property type="entry name" value="BBOX"/>
    <property type="match status" value="1"/>
</dbReference>
<dbReference type="SUPFAM" id="SSF49899">
    <property type="entry name" value="Concanavalin A-like lectins/glucanases"/>
    <property type="match status" value="1"/>
</dbReference>
<dbReference type="FunFam" id="2.60.120.920:FF:000004">
    <property type="entry name" value="Butyrophilin subfamily 1 member A1"/>
    <property type="match status" value="1"/>
</dbReference>
<evidence type="ECO:0000313" key="10">
    <source>
        <dbReference type="Proteomes" id="UP000327468"/>
    </source>
</evidence>
<feature type="region of interest" description="Disordered" evidence="5">
    <location>
        <begin position="542"/>
        <end position="562"/>
    </location>
</feature>
<protein>
    <recommendedName>
        <fullName evidence="11">RING-type domain-containing protein</fullName>
    </recommendedName>
</protein>
<feature type="domain" description="RING-type" evidence="6">
    <location>
        <begin position="20"/>
        <end position="61"/>
    </location>
</feature>
<name>A0A5N5JLL3_PANHP</name>
<evidence type="ECO:0000256" key="4">
    <source>
        <dbReference type="PROSITE-ProRule" id="PRU00024"/>
    </source>
</evidence>
<dbReference type="SMART" id="SM00184">
    <property type="entry name" value="RING"/>
    <property type="match status" value="1"/>
</dbReference>
<dbReference type="PROSITE" id="PS00518">
    <property type="entry name" value="ZF_RING_1"/>
    <property type="match status" value="1"/>
</dbReference>
<dbReference type="InterPro" id="IPR003877">
    <property type="entry name" value="SPRY_dom"/>
</dbReference>
<dbReference type="AlphaFoldDB" id="A0A5N5JLL3"/>
<dbReference type="InterPro" id="IPR026794">
    <property type="entry name" value="ADISSP"/>
</dbReference>
<keyword evidence="2 4" id="KW-0863">Zinc-finger</keyword>
<evidence type="ECO:0000259" key="6">
    <source>
        <dbReference type="PROSITE" id="PS50089"/>
    </source>
</evidence>
<dbReference type="InterPro" id="IPR003879">
    <property type="entry name" value="Butyrophylin_SPRY"/>
</dbReference>
<dbReference type="Gene3D" id="3.30.160.60">
    <property type="entry name" value="Classic Zinc Finger"/>
    <property type="match status" value="1"/>
</dbReference>
<keyword evidence="10" id="KW-1185">Reference proteome</keyword>
<feature type="region of interest" description="Disordered" evidence="5">
    <location>
        <begin position="593"/>
        <end position="616"/>
    </location>
</feature>
<dbReference type="Pfam" id="PF13445">
    <property type="entry name" value="zf-RING_UBOX"/>
    <property type="match status" value="1"/>
</dbReference>
<accession>A0A5N5JLL3</accession>
<dbReference type="InterPro" id="IPR058030">
    <property type="entry name" value="TRIM8/14/16/25/29/45/65_CC"/>
</dbReference>
<evidence type="ECO:0008006" key="11">
    <source>
        <dbReference type="Google" id="ProtNLM"/>
    </source>
</evidence>
<keyword evidence="3" id="KW-0862">Zinc</keyword>
<comment type="caution">
    <text evidence="9">The sequence shown here is derived from an EMBL/GenBank/DDBJ whole genome shotgun (WGS) entry which is preliminary data.</text>
</comment>
<dbReference type="PROSITE" id="PS50188">
    <property type="entry name" value="B302_SPRY"/>
    <property type="match status" value="1"/>
</dbReference>
<dbReference type="Gene3D" id="3.30.40.10">
    <property type="entry name" value="Zinc/RING finger domain, C3HC4 (zinc finger)"/>
    <property type="match status" value="1"/>
</dbReference>
<evidence type="ECO:0000259" key="7">
    <source>
        <dbReference type="PROSITE" id="PS50119"/>
    </source>
</evidence>
<dbReference type="InterPro" id="IPR013083">
    <property type="entry name" value="Znf_RING/FYVE/PHD"/>
</dbReference>
<dbReference type="EMBL" id="VFJC01000029">
    <property type="protein sequence ID" value="KAB5518263.1"/>
    <property type="molecule type" value="Genomic_DNA"/>
</dbReference>
<keyword evidence="1" id="KW-0479">Metal-binding</keyword>
<dbReference type="Gene3D" id="2.60.120.920">
    <property type="match status" value="1"/>
</dbReference>
<evidence type="ECO:0000256" key="1">
    <source>
        <dbReference type="ARBA" id="ARBA00022723"/>
    </source>
</evidence>
<dbReference type="InterPro" id="IPR006574">
    <property type="entry name" value="PRY"/>
</dbReference>
<feature type="region of interest" description="Disordered" evidence="5">
    <location>
        <begin position="85"/>
        <end position="124"/>
    </location>
</feature>
<gene>
    <name evidence="9" type="ORF">PHYPO_G00163730</name>
</gene>
<dbReference type="CDD" id="cd13733">
    <property type="entry name" value="SPRY_PRY_C-I_1"/>
    <property type="match status" value="1"/>
</dbReference>
<dbReference type="Pfam" id="PF15006">
    <property type="entry name" value="DUF4517"/>
    <property type="match status" value="1"/>
</dbReference>
<feature type="compositionally biased region" description="Basic and acidic residues" evidence="5">
    <location>
        <begin position="548"/>
        <end position="562"/>
    </location>
</feature>
<feature type="domain" description="B box-type" evidence="7">
    <location>
        <begin position="179"/>
        <end position="214"/>
    </location>
</feature>
<evidence type="ECO:0000259" key="8">
    <source>
        <dbReference type="PROSITE" id="PS50188"/>
    </source>
</evidence>
<organism evidence="9 10">
    <name type="scientific">Pangasianodon hypophthalmus</name>
    <name type="common">Striped catfish</name>
    <name type="synonym">Helicophagus hypophthalmus</name>
    <dbReference type="NCBI Taxonomy" id="310915"/>
    <lineage>
        <taxon>Eukaryota</taxon>
        <taxon>Metazoa</taxon>
        <taxon>Chordata</taxon>
        <taxon>Craniata</taxon>
        <taxon>Vertebrata</taxon>
        <taxon>Euteleostomi</taxon>
        <taxon>Actinopterygii</taxon>
        <taxon>Neopterygii</taxon>
        <taxon>Teleostei</taxon>
        <taxon>Ostariophysi</taxon>
        <taxon>Siluriformes</taxon>
        <taxon>Pangasiidae</taxon>
        <taxon>Pangasianodon</taxon>
    </lineage>
</organism>
<dbReference type="InterPro" id="IPR013320">
    <property type="entry name" value="ConA-like_dom_sf"/>
</dbReference>
<dbReference type="Pfam" id="PF13765">
    <property type="entry name" value="PRY"/>
    <property type="match status" value="1"/>
</dbReference>
<dbReference type="PANTHER" id="PTHR24103">
    <property type="entry name" value="E3 UBIQUITIN-PROTEIN LIGASE TRIM"/>
    <property type="match status" value="1"/>
</dbReference>
<dbReference type="InterPro" id="IPR017907">
    <property type="entry name" value="Znf_RING_CS"/>
</dbReference>
<feature type="compositionally biased region" description="Polar residues" evidence="5">
    <location>
        <begin position="89"/>
        <end position="107"/>
    </location>
</feature>
<dbReference type="SMART" id="SM00589">
    <property type="entry name" value="PRY"/>
    <property type="match status" value="1"/>
</dbReference>
<proteinExistence type="predicted"/>
<dbReference type="PROSITE" id="PS50089">
    <property type="entry name" value="ZF_RING_2"/>
    <property type="match status" value="1"/>
</dbReference>
<dbReference type="InterPro" id="IPR001841">
    <property type="entry name" value="Znf_RING"/>
</dbReference>
<evidence type="ECO:0000313" key="9">
    <source>
        <dbReference type="EMBL" id="KAB5518263.1"/>
    </source>
</evidence>
<dbReference type="PROSITE" id="PS50119">
    <property type="entry name" value="ZF_BBOX"/>
    <property type="match status" value="1"/>
</dbReference>
<dbReference type="InterPro" id="IPR027370">
    <property type="entry name" value="Znf-RING_euk"/>
</dbReference>
<dbReference type="PRINTS" id="PR01407">
    <property type="entry name" value="BUTYPHLNCDUF"/>
</dbReference>
<dbReference type="InterPro" id="IPR001870">
    <property type="entry name" value="B30.2/SPRY"/>
</dbReference>
<dbReference type="GO" id="GO:0008270">
    <property type="term" value="F:zinc ion binding"/>
    <property type="evidence" value="ECO:0007669"/>
    <property type="project" value="UniProtKB-KW"/>
</dbReference>
<dbReference type="SUPFAM" id="SSF57845">
    <property type="entry name" value="B-box zinc-binding domain"/>
    <property type="match status" value="1"/>
</dbReference>
<dbReference type="Pfam" id="PF00622">
    <property type="entry name" value="SPRY"/>
    <property type="match status" value="1"/>
</dbReference>
<dbReference type="Pfam" id="PF00643">
    <property type="entry name" value="zf-B_box"/>
    <property type="match status" value="1"/>
</dbReference>